<dbReference type="Proteomes" id="UP001057402">
    <property type="component" value="Chromosome 6"/>
</dbReference>
<protein>
    <submittedName>
        <fullName evidence="1">Uncharacterized protein</fullName>
    </submittedName>
</protein>
<gene>
    <name evidence="1" type="ORF">MLD38_022441</name>
</gene>
<proteinExistence type="predicted"/>
<sequence>MPKDGTWQGSPWRMLQIMCDEPDAMKDKNFVSPWQVEAVAHASPLHPAFHPVKKLIFPTNSGSKSDGDMDLLYPWNGSQARRIQCIWFIPLCDNAPLQLDNFSGNMLPKLDSISPDLNKGSSQPEMLLADSLTDNEQPPRGERVHRGAKAARVSAGGDGSFQLFGQIIHLRNPGEGTLGEEAGKESSGLKGPSGADRANPLSDLSLLSCVNGLNNGITEGQMLNHVVL</sequence>
<comment type="caution">
    <text evidence="1">The sequence shown here is derived from an EMBL/GenBank/DDBJ whole genome shotgun (WGS) entry which is preliminary data.</text>
</comment>
<keyword evidence="2" id="KW-1185">Reference proteome</keyword>
<dbReference type="EMBL" id="CM042885">
    <property type="protein sequence ID" value="KAI4366580.1"/>
    <property type="molecule type" value="Genomic_DNA"/>
</dbReference>
<evidence type="ECO:0000313" key="1">
    <source>
        <dbReference type="EMBL" id="KAI4366580.1"/>
    </source>
</evidence>
<evidence type="ECO:0000313" key="2">
    <source>
        <dbReference type="Proteomes" id="UP001057402"/>
    </source>
</evidence>
<reference evidence="2" key="1">
    <citation type="journal article" date="2023" name="Front. Plant Sci.">
        <title>Chromosomal-level genome assembly of Melastoma candidum provides insights into trichome evolution.</title>
        <authorList>
            <person name="Zhong Y."/>
            <person name="Wu W."/>
            <person name="Sun C."/>
            <person name="Zou P."/>
            <person name="Liu Y."/>
            <person name="Dai S."/>
            <person name="Zhou R."/>
        </authorList>
    </citation>
    <scope>NUCLEOTIDE SEQUENCE [LARGE SCALE GENOMIC DNA]</scope>
</reference>
<accession>A0ACB9QJ95</accession>
<organism evidence="1 2">
    <name type="scientific">Melastoma candidum</name>
    <dbReference type="NCBI Taxonomy" id="119954"/>
    <lineage>
        <taxon>Eukaryota</taxon>
        <taxon>Viridiplantae</taxon>
        <taxon>Streptophyta</taxon>
        <taxon>Embryophyta</taxon>
        <taxon>Tracheophyta</taxon>
        <taxon>Spermatophyta</taxon>
        <taxon>Magnoliopsida</taxon>
        <taxon>eudicotyledons</taxon>
        <taxon>Gunneridae</taxon>
        <taxon>Pentapetalae</taxon>
        <taxon>rosids</taxon>
        <taxon>malvids</taxon>
        <taxon>Myrtales</taxon>
        <taxon>Melastomataceae</taxon>
        <taxon>Melastomatoideae</taxon>
        <taxon>Melastomateae</taxon>
        <taxon>Melastoma</taxon>
    </lineage>
</organism>
<name>A0ACB9QJ95_9MYRT</name>